<reference evidence="1" key="1">
    <citation type="submission" date="2021-01" db="EMBL/GenBank/DDBJ databases">
        <title>A chromosome-scale assembly of European eel, Anguilla anguilla.</title>
        <authorList>
            <person name="Henkel C."/>
            <person name="Jong-Raadsen S.A."/>
            <person name="Dufour S."/>
            <person name="Weltzien F.-A."/>
            <person name="Palstra A.P."/>
            <person name="Pelster B."/>
            <person name="Spaink H.P."/>
            <person name="Van Den Thillart G.E."/>
            <person name="Jansen H."/>
            <person name="Zahm M."/>
            <person name="Klopp C."/>
            <person name="Cedric C."/>
            <person name="Louis A."/>
            <person name="Berthelot C."/>
            <person name="Parey E."/>
            <person name="Roest Crollius H."/>
            <person name="Montfort J."/>
            <person name="Robinson-Rechavi M."/>
            <person name="Bucao C."/>
            <person name="Bouchez O."/>
            <person name="Gislard M."/>
            <person name="Lluch J."/>
            <person name="Milhes M."/>
            <person name="Lampietro C."/>
            <person name="Lopez Roques C."/>
            <person name="Donnadieu C."/>
            <person name="Braasch I."/>
            <person name="Desvignes T."/>
            <person name="Postlethwait J."/>
            <person name="Bobe J."/>
            <person name="Guiguen Y."/>
            <person name="Dirks R."/>
        </authorList>
    </citation>
    <scope>NUCLEOTIDE SEQUENCE</scope>
    <source>
        <strain evidence="1">Tag_6206</strain>
        <tissue evidence="1">Liver</tissue>
    </source>
</reference>
<feature type="non-terminal residue" evidence="1">
    <location>
        <position position="206"/>
    </location>
</feature>
<evidence type="ECO:0000313" key="2">
    <source>
        <dbReference type="Proteomes" id="UP001044222"/>
    </source>
</evidence>
<name>A0A9D3MY61_ANGAN</name>
<comment type="caution">
    <text evidence="1">The sequence shown here is derived from an EMBL/GenBank/DDBJ whole genome shotgun (WGS) entry which is preliminary data.</text>
</comment>
<dbReference type="AlphaFoldDB" id="A0A9D3MY61"/>
<gene>
    <name evidence="1" type="ORF">ANANG_G00013360</name>
</gene>
<dbReference type="EMBL" id="JAFIRN010000001">
    <property type="protein sequence ID" value="KAG5856952.1"/>
    <property type="molecule type" value="Genomic_DNA"/>
</dbReference>
<keyword evidence="2" id="KW-1185">Reference proteome</keyword>
<sequence length="206" mass="20303">LSVGAEAWDLTAADGVIRAEGTVRGEGPGAFFIAKTSGGAGASPFSTAWAFSAGAGRAAVLVTSTEIMGVSPLSLTLAAFPGSAFSPPAEVMDSATGIFPATVSWRGAGMVALIWKVFVAVNSTAVTFTSSAVSAFAGTARSAVITSKESLGVPCATCLEDTPLEGMGSAASTGGSDLETVFSFAVCGAPCVGLLSEASRCATTVE</sequence>
<dbReference type="Proteomes" id="UP001044222">
    <property type="component" value="Unassembled WGS sequence"/>
</dbReference>
<accession>A0A9D3MY61</accession>
<evidence type="ECO:0000313" key="1">
    <source>
        <dbReference type="EMBL" id="KAG5856952.1"/>
    </source>
</evidence>
<organism evidence="1 2">
    <name type="scientific">Anguilla anguilla</name>
    <name type="common">European freshwater eel</name>
    <name type="synonym">Muraena anguilla</name>
    <dbReference type="NCBI Taxonomy" id="7936"/>
    <lineage>
        <taxon>Eukaryota</taxon>
        <taxon>Metazoa</taxon>
        <taxon>Chordata</taxon>
        <taxon>Craniata</taxon>
        <taxon>Vertebrata</taxon>
        <taxon>Euteleostomi</taxon>
        <taxon>Actinopterygii</taxon>
        <taxon>Neopterygii</taxon>
        <taxon>Teleostei</taxon>
        <taxon>Anguilliformes</taxon>
        <taxon>Anguillidae</taxon>
        <taxon>Anguilla</taxon>
    </lineage>
</organism>
<proteinExistence type="predicted"/>
<feature type="non-terminal residue" evidence="1">
    <location>
        <position position="1"/>
    </location>
</feature>
<protein>
    <submittedName>
        <fullName evidence="1">Uncharacterized protein</fullName>
    </submittedName>
</protein>